<accession>A0A8S5S681</accession>
<proteinExistence type="predicted"/>
<feature type="transmembrane region" description="Helical" evidence="1">
    <location>
        <begin position="48"/>
        <end position="68"/>
    </location>
</feature>
<protein>
    <submittedName>
        <fullName evidence="2">Uncharacterized protein</fullName>
    </submittedName>
</protein>
<sequence>MTSKQDKIFWTVALCVSLVLSLVCFGLTELYIFLLFKEPGNPEIYNWHTASIGILGCLACWWSLWFAYDNLNKVSNPG</sequence>
<organism evidence="2">
    <name type="scientific">Myoviridae sp. ctqEN1</name>
    <dbReference type="NCBI Taxonomy" id="2827709"/>
    <lineage>
        <taxon>Viruses</taxon>
        <taxon>Duplodnaviria</taxon>
        <taxon>Heunggongvirae</taxon>
        <taxon>Uroviricota</taxon>
        <taxon>Caudoviricetes</taxon>
    </lineage>
</organism>
<keyword evidence="1" id="KW-0812">Transmembrane</keyword>
<evidence type="ECO:0000313" key="2">
    <source>
        <dbReference type="EMBL" id="DAF46315.1"/>
    </source>
</evidence>
<dbReference type="EMBL" id="BK032535">
    <property type="protein sequence ID" value="DAF46315.1"/>
    <property type="molecule type" value="Genomic_DNA"/>
</dbReference>
<reference evidence="2" key="1">
    <citation type="journal article" date="2021" name="Proc. Natl. Acad. Sci. U.S.A.">
        <title>A Catalog of Tens of Thousands of Viruses from Human Metagenomes Reveals Hidden Associations with Chronic Diseases.</title>
        <authorList>
            <person name="Tisza M.J."/>
            <person name="Buck C.B."/>
        </authorList>
    </citation>
    <scope>NUCLEOTIDE SEQUENCE</scope>
    <source>
        <strain evidence="2">CtqEN1</strain>
    </source>
</reference>
<name>A0A8S5S681_9CAUD</name>
<evidence type="ECO:0000256" key="1">
    <source>
        <dbReference type="SAM" id="Phobius"/>
    </source>
</evidence>
<feature type="transmembrane region" description="Helical" evidence="1">
    <location>
        <begin position="12"/>
        <end position="36"/>
    </location>
</feature>
<keyword evidence="1" id="KW-1133">Transmembrane helix</keyword>
<keyword evidence="1" id="KW-0472">Membrane</keyword>